<evidence type="ECO:0000256" key="3">
    <source>
        <dbReference type="ARBA" id="ARBA00013194"/>
    </source>
</evidence>
<keyword evidence="4 5" id="KW-0697">Rotamase</keyword>
<name>A0A2S5TLK9_9GAMM</name>
<evidence type="ECO:0000256" key="2">
    <source>
        <dbReference type="ARBA" id="ARBA00007656"/>
    </source>
</evidence>
<protein>
    <recommendedName>
        <fullName evidence="3">peptidylprolyl isomerase</fullName>
        <ecNumber evidence="3">5.2.1.8</ecNumber>
    </recommendedName>
</protein>
<evidence type="ECO:0000256" key="1">
    <source>
        <dbReference type="ARBA" id="ARBA00000971"/>
    </source>
</evidence>
<evidence type="ECO:0000259" key="7">
    <source>
        <dbReference type="PROSITE" id="PS50198"/>
    </source>
</evidence>
<dbReference type="Gene3D" id="3.10.50.40">
    <property type="match status" value="1"/>
</dbReference>
<dbReference type="OrthoDB" id="9769613at2"/>
<dbReference type="PANTHER" id="PTHR47245">
    <property type="entry name" value="PEPTIDYLPROLYL ISOMERASE"/>
    <property type="match status" value="1"/>
</dbReference>
<feature type="chain" id="PRO_5015534761" description="peptidylprolyl isomerase" evidence="6">
    <location>
        <begin position="27"/>
        <end position="307"/>
    </location>
</feature>
<dbReference type="PROSITE" id="PS50198">
    <property type="entry name" value="PPIC_PPIASE_2"/>
    <property type="match status" value="1"/>
</dbReference>
<dbReference type="InterPro" id="IPR050245">
    <property type="entry name" value="PrsA_foldase"/>
</dbReference>
<evidence type="ECO:0000256" key="6">
    <source>
        <dbReference type="SAM" id="SignalP"/>
    </source>
</evidence>
<dbReference type="InterPro" id="IPR000297">
    <property type="entry name" value="PPIase_PpiC"/>
</dbReference>
<comment type="caution">
    <text evidence="8">The sequence shown here is derived from an EMBL/GenBank/DDBJ whole genome shotgun (WGS) entry which is preliminary data.</text>
</comment>
<organism evidence="8 9">
    <name type="scientific">Solimonas fluminis</name>
    <dbReference type="NCBI Taxonomy" id="2086571"/>
    <lineage>
        <taxon>Bacteria</taxon>
        <taxon>Pseudomonadati</taxon>
        <taxon>Pseudomonadota</taxon>
        <taxon>Gammaproteobacteria</taxon>
        <taxon>Nevskiales</taxon>
        <taxon>Nevskiaceae</taxon>
        <taxon>Solimonas</taxon>
    </lineage>
</organism>
<feature type="signal peptide" evidence="6">
    <location>
        <begin position="1"/>
        <end position="26"/>
    </location>
</feature>
<dbReference type="EC" id="5.2.1.8" evidence="3"/>
<keyword evidence="5" id="KW-0413">Isomerase</keyword>
<dbReference type="RefSeq" id="WP_104228841.1">
    <property type="nucleotide sequence ID" value="NZ_PSNW01000001.1"/>
</dbReference>
<keyword evidence="6" id="KW-0732">Signal</keyword>
<accession>A0A2S5TLK9</accession>
<evidence type="ECO:0000313" key="8">
    <source>
        <dbReference type="EMBL" id="PPE75876.1"/>
    </source>
</evidence>
<feature type="domain" description="PpiC" evidence="7">
    <location>
        <begin position="147"/>
        <end position="254"/>
    </location>
</feature>
<sequence length="307" mass="34236">MKASRLFRQPLLHFLLLGALLHLAQAWVPPPTEPIRVSAADIERLRQDWRRDTGRAPDAAQLQASYRRWLEDEALLREALRLGLDQRDPVAQRRLLMNLRFAYPESKLDDAALLREAEALEMRQSDLVARRRLIQAMEQRLLAEAAPSEGELRDYVAAHPERYGAPERYSFEQVFLDARRPPGEAQRQLAALRAGAAPGGDAFLLGAQFRALTQEEIARQLGRPLAAAVAAAAPGEWTGPVASPYGLHLLRLQAREAGAAPDFAAVRRQAAYALLAERQARQLAEARARLLQRYRIDAESGIEPVAS</sequence>
<dbReference type="InterPro" id="IPR046357">
    <property type="entry name" value="PPIase_dom_sf"/>
</dbReference>
<evidence type="ECO:0000256" key="4">
    <source>
        <dbReference type="ARBA" id="ARBA00023110"/>
    </source>
</evidence>
<comment type="similarity">
    <text evidence="2">Belongs to the PpiC/parvulin rotamase family.</text>
</comment>
<dbReference type="GO" id="GO:0003755">
    <property type="term" value="F:peptidyl-prolyl cis-trans isomerase activity"/>
    <property type="evidence" value="ECO:0007669"/>
    <property type="project" value="UniProtKB-KW"/>
</dbReference>
<dbReference type="EMBL" id="PSNW01000001">
    <property type="protein sequence ID" value="PPE75876.1"/>
    <property type="molecule type" value="Genomic_DNA"/>
</dbReference>
<dbReference type="Pfam" id="PF13145">
    <property type="entry name" value="Rotamase_2"/>
    <property type="match status" value="1"/>
</dbReference>
<proteinExistence type="inferred from homology"/>
<reference evidence="8 9" key="1">
    <citation type="submission" date="2018-02" db="EMBL/GenBank/DDBJ databases">
        <title>Genome sequencing of Solimonas sp. HR-BB.</title>
        <authorList>
            <person name="Lee Y."/>
            <person name="Jeon C.O."/>
        </authorList>
    </citation>
    <scope>NUCLEOTIDE SEQUENCE [LARGE SCALE GENOMIC DNA]</scope>
    <source>
        <strain evidence="8 9">HR-BB</strain>
    </source>
</reference>
<dbReference type="Proteomes" id="UP000238220">
    <property type="component" value="Unassembled WGS sequence"/>
</dbReference>
<comment type="catalytic activity">
    <reaction evidence="1">
        <text>[protein]-peptidylproline (omega=180) = [protein]-peptidylproline (omega=0)</text>
        <dbReference type="Rhea" id="RHEA:16237"/>
        <dbReference type="Rhea" id="RHEA-COMP:10747"/>
        <dbReference type="Rhea" id="RHEA-COMP:10748"/>
        <dbReference type="ChEBI" id="CHEBI:83833"/>
        <dbReference type="ChEBI" id="CHEBI:83834"/>
        <dbReference type="EC" id="5.2.1.8"/>
    </reaction>
</comment>
<evidence type="ECO:0000313" key="9">
    <source>
        <dbReference type="Proteomes" id="UP000238220"/>
    </source>
</evidence>
<keyword evidence="9" id="KW-1185">Reference proteome</keyword>
<evidence type="ECO:0000256" key="5">
    <source>
        <dbReference type="PROSITE-ProRule" id="PRU00278"/>
    </source>
</evidence>
<dbReference type="AlphaFoldDB" id="A0A2S5TLK9"/>
<dbReference type="PANTHER" id="PTHR47245:SF2">
    <property type="entry name" value="PEPTIDYL-PROLYL CIS-TRANS ISOMERASE HP_0175-RELATED"/>
    <property type="match status" value="1"/>
</dbReference>
<gene>
    <name evidence="8" type="ORF">C3942_03045</name>
</gene>